<name>A0A183IFU8_9BILA</name>
<evidence type="ECO:0000313" key="1">
    <source>
        <dbReference type="EMBL" id="VDO97800.1"/>
    </source>
</evidence>
<evidence type="ECO:0000313" key="2">
    <source>
        <dbReference type="Proteomes" id="UP000270296"/>
    </source>
</evidence>
<evidence type="ECO:0000313" key="3">
    <source>
        <dbReference type="WBParaSite" id="SBAD_0000261501-mRNA-1"/>
    </source>
</evidence>
<accession>A0A183IFU8</accession>
<proteinExistence type="predicted"/>
<dbReference type="Proteomes" id="UP000270296">
    <property type="component" value="Unassembled WGS sequence"/>
</dbReference>
<sequence>MRGDTSVSCGTDLNHRLQNITMSSSPKLIGNNREDEVNCRHVYNNFLGDSRKPQPQPLPSPNFRSSSFNISEMFVEPVDEEVTSTLHVANALHTNSSDGERPWTTFAVQRLHLLRAIASVFKYLVTFVDFLLLRRGAQLPPISLSNVRHSLNSLPPRSIDGHVQHLFLPSTSQSVSLPHSAPRCSLFDVCFCAPNLPSLMQPVFMALENVTYRRVTLESAYDFALALVICGCDVMLTVCLNSNNRCLLRFRRLTVSRVILRYPGPAPRRHPGGISDVLICLLMVPVAGDLDLPSVLSSTVREQDCMMKRFHRRNTRSFRHSLP</sequence>
<protein>
    <submittedName>
        <fullName evidence="1 3">Uncharacterized protein</fullName>
    </submittedName>
</protein>
<organism evidence="3">
    <name type="scientific">Soboliphyme baturini</name>
    <dbReference type="NCBI Taxonomy" id="241478"/>
    <lineage>
        <taxon>Eukaryota</taxon>
        <taxon>Metazoa</taxon>
        <taxon>Ecdysozoa</taxon>
        <taxon>Nematoda</taxon>
        <taxon>Enoplea</taxon>
        <taxon>Dorylaimia</taxon>
        <taxon>Dioctophymatida</taxon>
        <taxon>Dioctophymatoidea</taxon>
        <taxon>Soboliphymatidae</taxon>
        <taxon>Soboliphyme</taxon>
    </lineage>
</organism>
<dbReference type="EMBL" id="UZAM01007251">
    <property type="protein sequence ID" value="VDO97800.1"/>
    <property type="molecule type" value="Genomic_DNA"/>
</dbReference>
<gene>
    <name evidence="1" type="ORF">SBAD_LOCUS2492</name>
</gene>
<dbReference type="AlphaFoldDB" id="A0A183IFU8"/>
<reference evidence="3" key="1">
    <citation type="submission" date="2016-06" db="UniProtKB">
        <authorList>
            <consortium name="WormBaseParasite"/>
        </authorList>
    </citation>
    <scope>IDENTIFICATION</scope>
</reference>
<dbReference type="WBParaSite" id="SBAD_0000261501-mRNA-1">
    <property type="protein sequence ID" value="SBAD_0000261501-mRNA-1"/>
    <property type="gene ID" value="SBAD_0000261501"/>
</dbReference>
<reference evidence="1 2" key="2">
    <citation type="submission" date="2018-11" db="EMBL/GenBank/DDBJ databases">
        <authorList>
            <consortium name="Pathogen Informatics"/>
        </authorList>
    </citation>
    <scope>NUCLEOTIDE SEQUENCE [LARGE SCALE GENOMIC DNA]</scope>
</reference>
<keyword evidence="2" id="KW-1185">Reference proteome</keyword>